<evidence type="ECO:0000313" key="2">
    <source>
        <dbReference type="Proteomes" id="UP000245423"/>
    </source>
</evidence>
<reference evidence="1 2" key="1">
    <citation type="submission" date="2016-11" db="EMBL/GenBank/DDBJ databases">
        <authorList>
            <person name="Manzoor S."/>
        </authorList>
    </citation>
    <scope>NUCLEOTIDE SEQUENCE [LARGE SCALE GENOMIC DNA]</scope>
    <source>
        <strain evidence="1">Clostridium ultunense strain Esp</strain>
    </source>
</reference>
<dbReference type="OrthoDB" id="1708095at2"/>
<dbReference type="AlphaFoldDB" id="M1YZE8"/>
<organism evidence="1 2">
    <name type="scientific">[Clostridium] ultunense Esp</name>
    <dbReference type="NCBI Taxonomy" id="1288971"/>
    <lineage>
        <taxon>Bacteria</taxon>
        <taxon>Bacillati</taxon>
        <taxon>Bacillota</taxon>
        <taxon>Tissierellia</taxon>
        <taxon>Tissierellales</taxon>
        <taxon>Tepidimicrobiaceae</taxon>
        <taxon>Schnuerera</taxon>
    </lineage>
</organism>
<sequence length="59" mass="7063">MNIIVHLPKTKEDYKKLEEIITEMHSEFIINQINNLPCSCKDKVEILEAIIRKVEKEFY</sequence>
<dbReference type="HOGENOM" id="CLU_2952413_0_0_9"/>
<dbReference type="EMBL" id="LT669839">
    <property type="protein sequence ID" value="SHD77197.1"/>
    <property type="molecule type" value="Genomic_DNA"/>
</dbReference>
<dbReference type="RefSeq" id="WP_005586045.1">
    <property type="nucleotide sequence ID" value="NZ_LT669839.1"/>
</dbReference>
<name>M1YZE8_9FIRM</name>
<dbReference type="Proteomes" id="UP000245423">
    <property type="component" value="Chromosome 1"/>
</dbReference>
<keyword evidence="2" id="KW-1185">Reference proteome</keyword>
<accession>M1YZE8</accession>
<protein>
    <submittedName>
        <fullName evidence="1">Uncharacterized protein</fullName>
    </submittedName>
</protein>
<evidence type="ECO:0000313" key="1">
    <source>
        <dbReference type="EMBL" id="SHD77197.1"/>
    </source>
</evidence>
<gene>
    <name evidence="1" type="ORF">CUESP1_1836</name>
</gene>
<proteinExistence type="predicted"/>